<sequence>MDRENKKNFIVYNQRMAGYLMQKGFVLIDMQPDLKKTGRNVFFFKDTPQLKSAIDEYMSR</sequence>
<proteinExistence type="predicted"/>
<organism evidence="2 3">
    <name type="scientific">Parablautia muri</name>
    <dbReference type="NCBI Taxonomy" id="2320879"/>
    <lineage>
        <taxon>Bacteria</taxon>
        <taxon>Bacillati</taxon>
        <taxon>Bacillota</taxon>
        <taxon>Clostridia</taxon>
        <taxon>Lachnospirales</taxon>
        <taxon>Lachnospiraceae</taxon>
        <taxon>Parablautia</taxon>
    </lineage>
</organism>
<dbReference type="Pfam" id="PF18903">
    <property type="entry name" value="DUF5659"/>
    <property type="match status" value="1"/>
</dbReference>
<name>A0A9X5BDT9_9FIRM</name>
<gene>
    <name evidence="2" type="ORF">D5281_06280</name>
</gene>
<reference evidence="2" key="1">
    <citation type="submission" date="2018-09" db="EMBL/GenBank/DDBJ databases">
        <title>Murine metabolic-syndrome-specific gut microbial biobank.</title>
        <authorList>
            <person name="Liu C."/>
        </authorList>
    </citation>
    <scope>NUCLEOTIDE SEQUENCE</scope>
    <source>
        <strain evidence="2">D42-62</strain>
    </source>
</reference>
<dbReference type="AlphaFoldDB" id="A0A9X5BDT9"/>
<dbReference type="EMBL" id="QZDT01000006">
    <property type="protein sequence ID" value="NBJ92209.1"/>
    <property type="molecule type" value="Genomic_DNA"/>
</dbReference>
<accession>A0A9X5BDT9</accession>
<feature type="domain" description="DUF5659" evidence="1">
    <location>
        <begin position="6"/>
        <end position="58"/>
    </location>
</feature>
<comment type="caution">
    <text evidence="2">The sequence shown here is derived from an EMBL/GenBank/DDBJ whole genome shotgun (WGS) entry which is preliminary data.</text>
</comment>
<dbReference type="Proteomes" id="UP001154420">
    <property type="component" value="Unassembled WGS sequence"/>
</dbReference>
<keyword evidence="3" id="KW-1185">Reference proteome</keyword>
<evidence type="ECO:0000259" key="1">
    <source>
        <dbReference type="Pfam" id="PF18903"/>
    </source>
</evidence>
<evidence type="ECO:0000313" key="2">
    <source>
        <dbReference type="EMBL" id="NBJ92209.1"/>
    </source>
</evidence>
<evidence type="ECO:0000313" key="3">
    <source>
        <dbReference type="Proteomes" id="UP001154420"/>
    </source>
</evidence>
<dbReference type="InterPro" id="IPR043718">
    <property type="entry name" value="DUF5659"/>
</dbReference>
<protein>
    <recommendedName>
        <fullName evidence="1">DUF5659 domain-containing protein</fullName>
    </recommendedName>
</protein>